<feature type="chain" id="PRO_5047411100" description="Copper resistance protein C" evidence="6">
    <location>
        <begin position="24"/>
        <end position="130"/>
    </location>
</feature>
<evidence type="ECO:0000256" key="4">
    <source>
        <dbReference type="ARBA" id="ARBA00023008"/>
    </source>
</evidence>
<keyword evidence="5" id="KW-0574">Periplasm</keyword>
<feature type="signal peptide" evidence="6">
    <location>
        <begin position="1"/>
        <end position="23"/>
    </location>
</feature>
<evidence type="ECO:0000256" key="1">
    <source>
        <dbReference type="ARBA" id="ARBA00004196"/>
    </source>
</evidence>
<accession>A0ABT1U4Q5</accession>
<dbReference type="PANTHER" id="PTHR34820">
    <property type="entry name" value="INNER MEMBRANE PROTEIN YEBZ"/>
    <property type="match status" value="1"/>
</dbReference>
<comment type="similarity">
    <text evidence="5">Belongs to the CopC family.</text>
</comment>
<evidence type="ECO:0000313" key="8">
    <source>
        <dbReference type="EMBL" id="MCQ8128591.1"/>
    </source>
</evidence>
<evidence type="ECO:0000256" key="2">
    <source>
        <dbReference type="ARBA" id="ARBA00022723"/>
    </source>
</evidence>
<evidence type="ECO:0000313" key="9">
    <source>
        <dbReference type="Proteomes" id="UP001524586"/>
    </source>
</evidence>
<dbReference type="SUPFAM" id="SSF81296">
    <property type="entry name" value="E set domains"/>
    <property type="match status" value="1"/>
</dbReference>
<organism evidence="8 9">
    <name type="scientific">Methylomonas rivi</name>
    <dbReference type="NCBI Taxonomy" id="2952226"/>
    <lineage>
        <taxon>Bacteria</taxon>
        <taxon>Pseudomonadati</taxon>
        <taxon>Pseudomonadota</taxon>
        <taxon>Gammaproteobacteria</taxon>
        <taxon>Methylococcales</taxon>
        <taxon>Methylococcaceae</taxon>
        <taxon>Methylomonas</taxon>
    </lineage>
</organism>
<dbReference type="InterPro" id="IPR007348">
    <property type="entry name" value="CopC_dom"/>
</dbReference>
<dbReference type="PANTHER" id="PTHR34820:SF4">
    <property type="entry name" value="INNER MEMBRANE PROTEIN YEBZ"/>
    <property type="match status" value="1"/>
</dbReference>
<dbReference type="RefSeq" id="WP_256614981.1">
    <property type="nucleotide sequence ID" value="NZ_JANIBK010000036.1"/>
</dbReference>
<evidence type="ECO:0000256" key="6">
    <source>
        <dbReference type="SAM" id="SignalP"/>
    </source>
</evidence>
<keyword evidence="9" id="KW-1185">Reference proteome</keyword>
<evidence type="ECO:0000256" key="3">
    <source>
        <dbReference type="ARBA" id="ARBA00022729"/>
    </source>
</evidence>
<keyword evidence="4 5" id="KW-0186">Copper</keyword>
<keyword evidence="3 5" id="KW-0732">Signal</keyword>
<protein>
    <recommendedName>
        <fullName evidence="5">Copper resistance protein C</fullName>
    </recommendedName>
</protein>
<reference evidence="8 9" key="1">
    <citation type="submission" date="2022-07" db="EMBL/GenBank/DDBJ databases">
        <title>Methylomonas rivi sp. nov., Methylomonas rosea sp. nov., Methylomonas aureus sp. nov. and Methylomonas subterranea sp. nov., four novel methanotrophs isolated from a freshwater creek and the deep terrestrial subsurface.</title>
        <authorList>
            <person name="Abin C."/>
            <person name="Sankaranarayanan K."/>
            <person name="Garner C."/>
            <person name="Sindelar R."/>
            <person name="Kotary K."/>
            <person name="Garner R."/>
            <person name="Barclay S."/>
            <person name="Lawson P."/>
            <person name="Krumholz L."/>
        </authorList>
    </citation>
    <scope>NUCLEOTIDE SEQUENCE [LARGE SCALE GENOMIC DNA]</scope>
    <source>
        <strain evidence="8 9">WSC-6</strain>
    </source>
</reference>
<dbReference type="InterPro" id="IPR014755">
    <property type="entry name" value="Cu-Rt/internalin_Ig-like"/>
</dbReference>
<dbReference type="InterPro" id="IPR032694">
    <property type="entry name" value="CopC/D"/>
</dbReference>
<dbReference type="InterPro" id="IPR014756">
    <property type="entry name" value="Ig_E-set"/>
</dbReference>
<gene>
    <name evidence="8" type="ORF">NP596_08980</name>
</gene>
<dbReference type="EMBL" id="JANIBK010000036">
    <property type="protein sequence ID" value="MCQ8128591.1"/>
    <property type="molecule type" value="Genomic_DNA"/>
</dbReference>
<comment type="caution">
    <text evidence="8">The sequence shown here is derived from an EMBL/GenBank/DDBJ whole genome shotgun (WGS) entry which is preliminary data.</text>
</comment>
<keyword evidence="2 5" id="KW-0479">Metal-binding</keyword>
<evidence type="ECO:0000256" key="5">
    <source>
        <dbReference type="RuleBase" id="RU369037"/>
    </source>
</evidence>
<proteinExistence type="inferred from homology"/>
<dbReference type="Proteomes" id="UP001524586">
    <property type="component" value="Unassembled WGS sequence"/>
</dbReference>
<dbReference type="Gene3D" id="2.60.40.1220">
    <property type="match status" value="1"/>
</dbReference>
<evidence type="ECO:0000259" key="7">
    <source>
        <dbReference type="Pfam" id="PF04234"/>
    </source>
</evidence>
<feature type="domain" description="CopC" evidence="7">
    <location>
        <begin position="26"/>
        <end position="119"/>
    </location>
</feature>
<comment type="subcellular location">
    <subcellularLocation>
        <location evidence="1">Cell envelope</location>
    </subcellularLocation>
    <subcellularLocation>
        <location evidence="5">Periplasm</location>
    </subcellularLocation>
</comment>
<name>A0ABT1U4Q5_9GAMM</name>
<dbReference type="Pfam" id="PF04234">
    <property type="entry name" value="CopC"/>
    <property type="match status" value="1"/>
</dbReference>
<sequence length="130" mass="13749">MKKIASKSLAALLLSAVSLAGHAEGVLLKSDPKNNAEVSNFDGTIKLWFNGNVGKRSPSVVVVDAKGNRVDNADPRLVLGERHRLTATTKPLRPGPYAARYRVITEDGLIVSGVLKFSIADTAGTAEAKP</sequence>
<comment type="function">
    <text evidence="5">Involved in copper resistance.</text>
</comment>